<dbReference type="InterPro" id="IPR013328">
    <property type="entry name" value="6PGD_dom2"/>
</dbReference>
<evidence type="ECO:0000259" key="4">
    <source>
        <dbReference type="Pfam" id="PF00725"/>
    </source>
</evidence>
<organism evidence="6 7">
    <name type="scientific">Metarhizium robertsii</name>
    <dbReference type="NCBI Taxonomy" id="568076"/>
    <lineage>
        <taxon>Eukaryota</taxon>
        <taxon>Fungi</taxon>
        <taxon>Dikarya</taxon>
        <taxon>Ascomycota</taxon>
        <taxon>Pezizomycotina</taxon>
        <taxon>Sordariomycetes</taxon>
        <taxon>Hypocreomycetidae</taxon>
        <taxon>Hypocreales</taxon>
        <taxon>Clavicipitaceae</taxon>
        <taxon>Metarhizium</taxon>
    </lineage>
</organism>
<evidence type="ECO:0000256" key="3">
    <source>
        <dbReference type="PIRSR" id="PIRSR000105-1"/>
    </source>
</evidence>
<sequence>MHATIARLVRSSVTVLGAGSQGRRLAYMWSSRGNDVHLIDGKPSQLQESVENVNQLRSQLDPNGNFGKVRAHSPDFMRAALSESWLVVECVPERLRLKQEVMAQLDDLAPEETIIASNSSSYPCSELVSGLSLKNAKRVLSAHTYWPPETTVIEIMGHESTDPSLIRTMMERCAAHGFSPFHVRRSSIGYIYNRIWAAIKREALLTAAEGAGTPEEIDAIFKGVLKTEKGPFELMDIVGLDVVFDIEKHYAAARRDIPEQPRSYLASYLEKGHLGAKSGRGFYRYDSSPSMQPASHQEIASTTAA</sequence>
<dbReference type="GO" id="GO:0006631">
    <property type="term" value="P:fatty acid metabolic process"/>
    <property type="evidence" value="ECO:0007669"/>
    <property type="project" value="InterPro"/>
</dbReference>
<dbReference type="InterPro" id="IPR008927">
    <property type="entry name" value="6-PGluconate_DH-like_C_sf"/>
</dbReference>
<dbReference type="PANTHER" id="PTHR48075:SF3">
    <property type="entry name" value="3-HYDROXYACYL-COA DEHYDROGENASE"/>
    <property type="match status" value="1"/>
</dbReference>
<comment type="caution">
    <text evidence="6">The sequence shown here is derived from an EMBL/GenBank/DDBJ whole genome shotgun (WGS) entry which is preliminary data.</text>
</comment>
<dbReference type="SUPFAM" id="SSF48179">
    <property type="entry name" value="6-phosphogluconate dehydrogenase C-terminal domain-like"/>
    <property type="match status" value="1"/>
</dbReference>
<comment type="similarity">
    <text evidence="1">Belongs to the 3-hydroxyacyl-CoA dehydrogenase family.</text>
</comment>
<evidence type="ECO:0000313" key="7">
    <source>
        <dbReference type="Proteomes" id="UP000030151"/>
    </source>
</evidence>
<dbReference type="GO" id="GO:0016616">
    <property type="term" value="F:oxidoreductase activity, acting on the CH-OH group of donors, NAD or NADP as acceptor"/>
    <property type="evidence" value="ECO:0007669"/>
    <property type="project" value="InterPro"/>
</dbReference>
<dbReference type="InterPro" id="IPR036291">
    <property type="entry name" value="NAD(P)-bd_dom_sf"/>
</dbReference>
<dbReference type="Pfam" id="PF02737">
    <property type="entry name" value="3HCDH_N"/>
    <property type="match status" value="1"/>
</dbReference>
<gene>
    <name evidence="6" type="ORF">X797_011831</name>
</gene>
<dbReference type="InterPro" id="IPR022694">
    <property type="entry name" value="3-OHacyl-CoA_DH"/>
</dbReference>
<evidence type="ECO:0000256" key="2">
    <source>
        <dbReference type="ARBA" id="ARBA00023002"/>
    </source>
</evidence>
<evidence type="ECO:0000313" key="6">
    <source>
        <dbReference type="EMBL" id="EXU95096.1"/>
    </source>
</evidence>
<feature type="site" description="Important for catalytic activity" evidence="3">
    <location>
        <position position="143"/>
    </location>
</feature>
<dbReference type="Gene3D" id="3.40.50.720">
    <property type="entry name" value="NAD(P)-binding Rossmann-like Domain"/>
    <property type="match status" value="1"/>
</dbReference>
<dbReference type="HOGENOM" id="CLU_009834_2_0_1"/>
<dbReference type="Gene3D" id="1.10.1040.10">
    <property type="entry name" value="N-(1-d-carboxylethyl)-l-norvaline Dehydrogenase, domain 2"/>
    <property type="match status" value="1"/>
</dbReference>
<evidence type="ECO:0000256" key="1">
    <source>
        <dbReference type="ARBA" id="ARBA00009463"/>
    </source>
</evidence>
<keyword evidence="2" id="KW-0560">Oxidoreductase</keyword>
<reference evidence="6 7" key="1">
    <citation type="submission" date="2014-02" db="EMBL/GenBank/DDBJ databases">
        <title>The genome sequence of the entomopathogenic fungus Metarhizium robertsii ARSEF 2575.</title>
        <authorList>
            <person name="Giuliano Garisto Donzelli B."/>
            <person name="Roe B.A."/>
            <person name="Macmil S.L."/>
            <person name="Krasnoff S.B."/>
            <person name="Gibson D.M."/>
        </authorList>
    </citation>
    <scope>NUCLEOTIDE SEQUENCE [LARGE SCALE GENOMIC DNA]</scope>
    <source>
        <strain evidence="6 7">ARSEF 2575</strain>
    </source>
</reference>
<name>A0A014QQW4_9HYPO</name>
<dbReference type="PIRSF" id="PIRSF000105">
    <property type="entry name" value="HCDH"/>
    <property type="match status" value="1"/>
</dbReference>
<dbReference type="EMBL" id="JELW01000104">
    <property type="protein sequence ID" value="EXU95096.1"/>
    <property type="molecule type" value="Genomic_DNA"/>
</dbReference>
<proteinExistence type="inferred from homology"/>
<accession>A0A014QQW4</accession>
<dbReference type="PANTHER" id="PTHR48075">
    <property type="entry name" value="3-HYDROXYACYL-COA DEHYDROGENASE FAMILY PROTEIN"/>
    <property type="match status" value="1"/>
</dbReference>
<dbReference type="AlphaFoldDB" id="A0A014QQW4"/>
<dbReference type="InterPro" id="IPR006108">
    <property type="entry name" value="3HC_DH_C"/>
</dbReference>
<protein>
    <submittedName>
        <fullName evidence="6">3-hydroxyacyl-CoA dehydrogenase</fullName>
    </submittedName>
</protein>
<dbReference type="OrthoDB" id="5958943at2759"/>
<feature type="domain" description="3-hydroxyacyl-CoA dehydrogenase C-terminal" evidence="4">
    <location>
        <begin position="189"/>
        <end position="285"/>
    </location>
</feature>
<dbReference type="Proteomes" id="UP000030151">
    <property type="component" value="Unassembled WGS sequence"/>
</dbReference>
<evidence type="ECO:0000259" key="5">
    <source>
        <dbReference type="Pfam" id="PF02737"/>
    </source>
</evidence>
<feature type="domain" description="3-hydroxyacyl-CoA dehydrogenase NAD binding" evidence="5">
    <location>
        <begin position="13"/>
        <end position="183"/>
    </location>
</feature>
<dbReference type="GO" id="GO:0070403">
    <property type="term" value="F:NAD+ binding"/>
    <property type="evidence" value="ECO:0007669"/>
    <property type="project" value="InterPro"/>
</dbReference>
<dbReference type="SUPFAM" id="SSF51735">
    <property type="entry name" value="NAD(P)-binding Rossmann-fold domains"/>
    <property type="match status" value="1"/>
</dbReference>
<dbReference type="Pfam" id="PF00725">
    <property type="entry name" value="3HCDH"/>
    <property type="match status" value="1"/>
</dbReference>
<dbReference type="InterPro" id="IPR006176">
    <property type="entry name" value="3-OHacyl-CoA_DH_NAD-bd"/>
</dbReference>